<evidence type="ECO:0000256" key="5">
    <source>
        <dbReference type="ARBA" id="ARBA00022741"/>
    </source>
</evidence>
<organism evidence="12 13">
    <name type="scientific">Streptococcus anginosus DORA_7</name>
    <dbReference type="NCBI Taxonomy" id="1403946"/>
    <lineage>
        <taxon>Bacteria</taxon>
        <taxon>Bacillati</taxon>
        <taxon>Bacillota</taxon>
        <taxon>Bacilli</taxon>
        <taxon>Lactobacillales</taxon>
        <taxon>Streptococcaceae</taxon>
        <taxon>Streptococcus</taxon>
        <taxon>Streptococcus anginosus group</taxon>
    </lineage>
</organism>
<reference evidence="12 13" key="1">
    <citation type="submission" date="2013-12" db="EMBL/GenBank/DDBJ databases">
        <title>A Varibaculum cambriense genome reconstructed from a premature infant gut community with otherwise low bacterial novelty that shifts toward anaerobic metabolism during the third week of life.</title>
        <authorList>
            <person name="Brown C.T."/>
            <person name="Sharon I."/>
            <person name="Thomas B.C."/>
            <person name="Castelle C.J."/>
            <person name="Morowitz M.J."/>
            <person name="Banfield J.F."/>
        </authorList>
    </citation>
    <scope>NUCLEOTIDE SEQUENCE [LARGE SCALE GENOMIC DNA]</scope>
    <source>
        <strain evidence="13">DORA_7</strain>
    </source>
</reference>
<comment type="caution">
    <text evidence="12">The sequence shown here is derived from an EMBL/GenBank/DDBJ whole genome shotgun (WGS) entry which is preliminary data.</text>
</comment>
<keyword evidence="3" id="KW-1003">Cell membrane</keyword>
<dbReference type="Proteomes" id="UP000018846">
    <property type="component" value="Unassembled WGS sequence"/>
</dbReference>
<evidence type="ECO:0000256" key="1">
    <source>
        <dbReference type="ARBA" id="ARBA00004651"/>
    </source>
</evidence>
<keyword evidence="5" id="KW-0547">Nucleotide-binding</keyword>
<evidence type="ECO:0000256" key="2">
    <source>
        <dbReference type="ARBA" id="ARBA00022448"/>
    </source>
</evidence>
<feature type="domain" description="ABC transmembrane type-1" evidence="11">
    <location>
        <begin position="84"/>
        <end position="366"/>
    </location>
</feature>
<dbReference type="CDD" id="cd18548">
    <property type="entry name" value="ABC_6TM_Tm287_like"/>
    <property type="match status" value="1"/>
</dbReference>
<dbReference type="GO" id="GO:0005524">
    <property type="term" value="F:ATP binding"/>
    <property type="evidence" value="ECO:0007669"/>
    <property type="project" value="UniProtKB-KW"/>
</dbReference>
<dbReference type="PANTHER" id="PTHR43394:SF1">
    <property type="entry name" value="ATP-BINDING CASSETTE SUB-FAMILY B MEMBER 10, MITOCHONDRIAL"/>
    <property type="match status" value="1"/>
</dbReference>
<keyword evidence="4 9" id="KW-0812">Transmembrane</keyword>
<sequence length="649" mass="73114">MGKSSSINILFERNLVGENEIVLLLFIWNSSSKNSPIKIIVSANKSQRRLDYDKYDKIELVLYEKRDFMKDLLKYFKGYIKESLLGPLFKLLEASFELLVPILIATIVDQTIPKKDSAHLYAMIFLLVVLASFGVVVAIIAQYYSSKAAVGFTRQLTKDLYQKIMRLPKASRDSLTTSSLVTRLTSDTYQIQTGINQFLRLFLRAPIIVFGSIIMAFLISPSITLWFLLMVVILTGIIYIMSRLVNPLYAKIRQITDKIVNMTRQQLQGMRVIRAFGQTNKEIHEFRDTNEIYKTWQIKTGVWSSLISPLTFLVVNSTLVMVIWHGNLAIGQDLLTQGKLVALVNYLLQILIELLKLAMLVTSLNQSYISAGRIQEVFEQEEEDVLAELPIRHSIGAQSISAENVTFTYPQAASPALENISFDVLSGQTLGVIGGTGSGKSTLVQLLAHLYTIDAGQLVIFKNGRSPRNLEEWRTWMSLVPQKAELFRGTIRSNLLLGLEDKVTDEQLWWALDIAQASDFVQEKEGQLDAVVEAFGRNFSGGQRQRLTIAHAILQKAPFLVLDDSTSALDYLTEAKLLQAIKEQLKNTSLILISQRTNSLCAADQILVLDKGHQVALGAHEDLLQTSAIYREIHLSQHSKEEKHENEVF</sequence>
<dbReference type="InterPro" id="IPR003593">
    <property type="entry name" value="AAA+_ATPase"/>
</dbReference>
<dbReference type="InterPro" id="IPR039421">
    <property type="entry name" value="Type_1_exporter"/>
</dbReference>
<dbReference type="Pfam" id="PF00005">
    <property type="entry name" value="ABC_tran"/>
    <property type="match status" value="1"/>
</dbReference>
<keyword evidence="6 12" id="KW-0067">ATP-binding</keyword>
<dbReference type="PROSITE" id="PS50893">
    <property type="entry name" value="ABC_TRANSPORTER_2"/>
    <property type="match status" value="1"/>
</dbReference>
<dbReference type="Pfam" id="PF00664">
    <property type="entry name" value="ABC_membrane"/>
    <property type="match status" value="1"/>
</dbReference>
<feature type="domain" description="ABC transporter" evidence="10">
    <location>
        <begin position="400"/>
        <end position="636"/>
    </location>
</feature>
<protein>
    <submittedName>
        <fullName evidence="12">ABC transporter, ATP-binding protein</fullName>
    </submittedName>
</protein>
<evidence type="ECO:0000313" key="13">
    <source>
        <dbReference type="Proteomes" id="UP000018846"/>
    </source>
</evidence>
<dbReference type="AlphaFoldDB" id="W1TUE2"/>
<evidence type="ECO:0000259" key="10">
    <source>
        <dbReference type="PROSITE" id="PS50893"/>
    </source>
</evidence>
<dbReference type="Gene3D" id="3.40.50.300">
    <property type="entry name" value="P-loop containing nucleotide triphosphate hydrolases"/>
    <property type="match status" value="1"/>
</dbReference>
<dbReference type="GO" id="GO:0016887">
    <property type="term" value="F:ATP hydrolysis activity"/>
    <property type="evidence" value="ECO:0007669"/>
    <property type="project" value="InterPro"/>
</dbReference>
<feature type="transmembrane region" description="Helical" evidence="9">
    <location>
        <begin position="225"/>
        <end position="245"/>
    </location>
</feature>
<accession>W1TUE2</accession>
<dbReference type="GO" id="GO:0015421">
    <property type="term" value="F:ABC-type oligopeptide transporter activity"/>
    <property type="evidence" value="ECO:0007669"/>
    <property type="project" value="TreeGrafter"/>
</dbReference>
<dbReference type="PATRIC" id="fig|1403946.3.peg.966"/>
<dbReference type="Gene3D" id="1.20.1560.10">
    <property type="entry name" value="ABC transporter type 1, transmembrane domain"/>
    <property type="match status" value="1"/>
</dbReference>
<feature type="transmembrane region" description="Helical" evidence="9">
    <location>
        <begin position="201"/>
        <end position="219"/>
    </location>
</feature>
<evidence type="ECO:0000256" key="4">
    <source>
        <dbReference type="ARBA" id="ARBA00022692"/>
    </source>
</evidence>
<gene>
    <name evidence="12" type="ORF">Q615_SPAC00114G0089</name>
</gene>
<dbReference type="InterPro" id="IPR027417">
    <property type="entry name" value="P-loop_NTPase"/>
</dbReference>
<evidence type="ECO:0000256" key="6">
    <source>
        <dbReference type="ARBA" id="ARBA00022840"/>
    </source>
</evidence>
<evidence type="ECO:0000313" key="12">
    <source>
        <dbReference type="EMBL" id="ETI85262.1"/>
    </source>
</evidence>
<evidence type="ECO:0000256" key="3">
    <source>
        <dbReference type="ARBA" id="ARBA00022475"/>
    </source>
</evidence>
<dbReference type="InterPro" id="IPR011527">
    <property type="entry name" value="ABC1_TM_dom"/>
</dbReference>
<dbReference type="GO" id="GO:0005886">
    <property type="term" value="C:plasma membrane"/>
    <property type="evidence" value="ECO:0007669"/>
    <property type="project" value="UniProtKB-SubCell"/>
</dbReference>
<feature type="transmembrane region" description="Helical" evidence="9">
    <location>
        <begin position="84"/>
        <end position="108"/>
    </location>
</feature>
<keyword evidence="8 9" id="KW-0472">Membrane</keyword>
<feature type="transmembrane region" description="Helical" evidence="9">
    <location>
        <begin position="120"/>
        <end position="144"/>
    </location>
</feature>
<dbReference type="SUPFAM" id="SSF90123">
    <property type="entry name" value="ABC transporter transmembrane region"/>
    <property type="match status" value="1"/>
</dbReference>
<dbReference type="SUPFAM" id="SSF52540">
    <property type="entry name" value="P-loop containing nucleoside triphosphate hydrolases"/>
    <property type="match status" value="1"/>
</dbReference>
<dbReference type="PANTHER" id="PTHR43394">
    <property type="entry name" value="ATP-DEPENDENT PERMEASE MDL1, MITOCHONDRIAL"/>
    <property type="match status" value="1"/>
</dbReference>
<comment type="subcellular location">
    <subcellularLocation>
        <location evidence="1">Cell membrane</location>
        <topology evidence="1">Multi-pass membrane protein</topology>
    </subcellularLocation>
</comment>
<dbReference type="InterPro" id="IPR003439">
    <property type="entry name" value="ABC_transporter-like_ATP-bd"/>
</dbReference>
<name>W1TUE2_STRAP</name>
<evidence type="ECO:0000256" key="9">
    <source>
        <dbReference type="SAM" id="Phobius"/>
    </source>
</evidence>
<dbReference type="eggNOG" id="COG1132">
    <property type="taxonomic scope" value="Bacteria"/>
</dbReference>
<proteinExistence type="predicted"/>
<keyword evidence="2" id="KW-0813">Transport</keyword>
<keyword evidence="7 9" id="KW-1133">Transmembrane helix</keyword>
<dbReference type="EMBL" id="AZMF01000114">
    <property type="protein sequence ID" value="ETI85262.1"/>
    <property type="molecule type" value="Genomic_DNA"/>
</dbReference>
<evidence type="ECO:0000256" key="8">
    <source>
        <dbReference type="ARBA" id="ARBA00023136"/>
    </source>
</evidence>
<dbReference type="InterPro" id="IPR036640">
    <property type="entry name" value="ABC1_TM_sf"/>
</dbReference>
<evidence type="ECO:0000256" key="7">
    <source>
        <dbReference type="ARBA" id="ARBA00022989"/>
    </source>
</evidence>
<feature type="transmembrane region" description="Helical" evidence="9">
    <location>
        <begin position="302"/>
        <end position="326"/>
    </location>
</feature>
<dbReference type="PROSITE" id="PS50929">
    <property type="entry name" value="ABC_TM1F"/>
    <property type="match status" value="1"/>
</dbReference>
<dbReference type="FunFam" id="3.40.50.300:FF:000854">
    <property type="entry name" value="Multidrug ABC transporter ATP-binding protein"/>
    <property type="match status" value="1"/>
</dbReference>
<dbReference type="SMART" id="SM00382">
    <property type="entry name" value="AAA"/>
    <property type="match status" value="1"/>
</dbReference>
<evidence type="ECO:0000259" key="11">
    <source>
        <dbReference type="PROSITE" id="PS50929"/>
    </source>
</evidence>